<dbReference type="PANTHER" id="PTHR43877:SF5">
    <property type="entry name" value="BLL8307 PROTEIN"/>
    <property type="match status" value="1"/>
</dbReference>
<protein>
    <submittedName>
        <fullName evidence="4">Ribosomal protein S18 acetylase RimI-like enzyme</fullName>
    </submittedName>
</protein>
<dbReference type="GO" id="GO:0005840">
    <property type="term" value="C:ribosome"/>
    <property type="evidence" value="ECO:0007669"/>
    <property type="project" value="UniProtKB-KW"/>
</dbReference>
<keyword evidence="4" id="KW-0687">Ribonucleoprotein</keyword>
<evidence type="ECO:0000259" key="3">
    <source>
        <dbReference type="PROSITE" id="PS51186"/>
    </source>
</evidence>
<dbReference type="GO" id="GO:0016747">
    <property type="term" value="F:acyltransferase activity, transferring groups other than amino-acyl groups"/>
    <property type="evidence" value="ECO:0007669"/>
    <property type="project" value="InterPro"/>
</dbReference>
<keyword evidence="2" id="KW-0012">Acyltransferase</keyword>
<feature type="domain" description="N-acetyltransferase" evidence="3">
    <location>
        <begin position="5"/>
        <end position="156"/>
    </location>
</feature>
<dbReference type="PROSITE" id="PS51186">
    <property type="entry name" value="GNAT"/>
    <property type="match status" value="1"/>
</dbReference>
<name>A0A7W4UQ77_9MICO</name>
<dbReference type="Pfam" id="PF00583">
    <property type="entry name" value="Acetyltransf_1"/>
    <property type="match status" value="1"/>
</dbReference>
<dbReference type="CDD" id="cd04301">
    <property type="entry name" value="NAT_SF"/>
    <property type="match status" value="1"/>
</dbReference>
<keyword evidence="4" id="KW-0689">Ribosomal protein</keyword>
<dbReference type="InterPro" id="IPR016181">
    <property type="entry name" value="Acyl_CoA_acyltransferase"/>
</dbReference>
<dbReference type="Gene3D" id="3.40.630.30">
    <property type="match status" value="1"/>
</dbReference>
<keyword evidence="5" id="KW-1185">Reference proteome</keyword>
<gene>
    <name evidence="4" type="ORF">FHX72_002776</name>
</gene>
<evidence type="ECO:0000256" key="2">
    <source>
        <dbReference type="ARBA" id="ARBA00023315"/>
    </source>
</evidence>
<accession>A0A7W4UQ77</accession>
<comment type="caution">
    <text evidence="4">The sequence shown here is derived from an EMBL/GenBank/DDBJ whole genome shotgun (WGS) entry which is preliminary data.</text>
</comment>
<dbReference type="InterPro" id="IPR000182">
    <property type="entry name" value="GNAT_dom"/>
</dbReference>
<evidence type="ECO:0000256" key="1">
    <source>
        <dbReference type="ARBA" id="ARBA00022679"/>
    </source>
</evidence>
<dbReference type="InterPro" id="IPR050832">
    <property type="entry name" value="Bact_Acetyltransf"/>
</dbReference>
<dbReference type="SUPFAM" id="SSF55729">
    <property type="entry name" value="Acyl-CoA N-acyltransferases (Nat)"/>
    <property type="match status" value="1"/>
</dbReference>
<dbReference type="AlphaFoldDB" id="A0A7W4UQ77"/>
<evidence type="ECO:0000313" key="5">
    <source>
        <dbReference type="Proteomes" id="UP000545286"/>
    </source>
</evidence>
<proteinExistence type="predicted"/>
<keyword evidence="1" id="KW-0808">Transferase</keyword>
<dbReference type="PANTHER" id="PTHR43877">
    <property type="entry name" value="AMINOALKYLPHOSPHONATE N-ACETYLTRANSFERASE-RELATED-RELATED"/>
    <property type="match status" value="1"/>
</dbReference>
<dbReference type="Proteomes" id="UP000545286">
    <property type="component" value="Unassembled WGS sequence"/>
</dbReference>
<reference evidence="4 5" key="1">
    <citation type="submission" date="2020-08" db="EMBL/GenBank/DDBJ databases">
        <title>Sequencing the genomes of 1000 actinobacteria strains.</title>
        <authorList>
            <person name="Klenk H.-P."/>
        </authorList>
    </citation>
    <scope>NUCLEOTIDE SEQUENCE [LARGE SCALE GENOMIC DNA]</scope>
    <source>
        <strain evidence="4 5">DSM 20419</strain>
    </source>
</reference>
<sequence length="166" mass="18572">MTSALTVRRLDVTSAEVSEVLDALDGEYRARYREFYKNDIAAYPLTDFIAPDGAFVGILDGDLLVAAGAIRRYDETTAEVKRMWTRDSHRRRGLAQRVLRELDTAAGELGYTRIFLTTGSRQPEAVALYRASGFEGGERRIPEFDLPVFAFEKPVSTAPTADPLRH</sequence>
<organism evidence="4 5">
    <name type="scientific">Pseudoclavibacter helvolus</name>
    <dbReference type="NCBI Taxonomy" id="255205"/>
    <lineage>
        <taxon>Bacteria</taxon>
        <taxon>Bacillati</taxon>
        <taxon>Actinomycetota</taxon>
        <taxon>Actinomycetes</taxon>
        <taxon>Micrococcales</taxon>
        <taxon>Microbacteriaceae</taxon>
        <taxon>Pseudoclavibacter</taxon>
    </lineage>
</organism>
<dbReference type="EMBL" id="JACHWJ010000004">
    <property type="protein sequence ID" value="MBB2958630.1"/>
    <property type="molecule type" value="Genomic_DNA"/>
</dbReference>
<dbReference type="RefSeq" id="WP_183625799.1">
    <property type="nucleotide sequence ID" value="NZ_JACHWJ010000004.1"/>
</dbReference>
<evidence type="ECO:0000313" key="4">
    <source>
        <dbReference type="EMBL" id="MBB2958630.1"/>
    </source>
</evidence>